<dbReference type="Pfam" id="PF00501">
    <property type="entry name" value="AMP-binding"/>
    <property type="match status" value="2"/>
</dbReference>
<dbReference type="Gene3D" id="3.40.50.12780">
    <property type="entry name" value="N-terminal domain of ligase-like"/>
    <property type="match status" value="1"/>
</dbReference>
<dbReference type="Pfam" id="PF14518">
    <property type="entry name" value="Haem_oxygenas_2"/>
    <property type="match status" value="1"/>
</dbReference>
<keyword evidence="4" id="KW-1185">Reference proteome</keyword>
<dbReference type="AlphaFoldDB" id="A0A5S9MZI3"/>
<evidence type="ECO:0000313" key="2">
    <source>
        <dbReference type="EMBL" id="CAA0082315.1"/>
    </source>
</evidence>
<dbReference type="PANTHER" id="PTHR43201:SF32">
    <property type="entry name" value="2-SUCCINYLBENZOATE--COA LIGASE, CHLOROPLASTIC_PEROXISOMAL"/>
    <property type="match status" value="1"/>
</dbReference>
<feature type="domain" description="AMP-dependent synthetase/ligase" evidence="1">
    <location>
        <begin position="141"/>
        <end position="324"/>
    </location>
</feature>
<dbReference type="InterPro" id="IPR020845">
    <property type="entry name" value="AMP-binding_CS"/>
</dbReference>
<dbReference type="EMBL" id="CACSIM010000001">
    <property type="protein sequence ID" value="CAA0082315.1"/>
    <property type="molecule type" value="Genomic_DNA"/>
</dbReference>
<dbReference type="InterPro" id="IPR016084">
    <property type="entry name" value="Haem_Oase-like_multi-hlx"/>
</dbReference>
<dbReference type="InterPro" id="IPR000873">
    <property type="entry name" value="AMP-dep_synth/lig_dom"/>
</dbReference>
<dbReference type="GO" id="GO:0031956">
    <property type="term" value="F:medium-chain fatty acid-CoA ligase activity"/>
    <property type="evidence" value="ECO:0007669"/>
    <property type="project" value="TreeGrafter"/>
</dbReference>
<dbReference type="SUPFAM" id="SSF56801">
    <property type="entry name" value="Acetyl-CoA synthetase-like"/>
    <property type="match status" value="1"/>
</dbReference>
<dbReference type="PROSITE" id="PS00455">
    <property type="entry name" value="AMP_BINDING"/>
    <property type="match status" value="1"/>
</dbReference>
<dbReference type="EC" id="6.2.1.26" evidence="2"/>
<accession>A0A5S9MZI3</accession>
<dbReference type="PANTHER" id="PTHR43201">
    <property type="entry name" value="ACYL-COA SYNTHETASE"/>
    <property type="match status" value="1"/>
</dbReference>
<name>A0A5S9MZI3_9GAMM</name>
<proteinExistence type="predicted"/>
<dbReference type="GO" id="GO:0008756">
    <property type="term" value="F:o-succinylbenzoate-CoA ligase activity"/>
    <property type="evidence" value="ECO:0007669"/>
    <property type="project" value="UniProtKB-EC"/>
</dbReference>
<evidence type="ECO:0000313" key="3">
    <source>
        <dbReference type="EMBL" id="CAA0084305.1"/>
    </source>
</evidence>
<gene>
    <name evidence="2" type="primary">menE_1</name>
    <name evidence="3" type="ORF">IHBHHGIJ_00670</name>
    <name evidence="2" type="ORF">KFEGEMFD_00480</name>
</gene>
<dbReference type="Pfam" id="PF23562">
    <property type="entry name" value="AMP-binding_C_3"/>
    <property type="match status" value="1"/>
</dbReference>
<dbReference type="OrthoDB" id="5177824at2"/>
<feature type="domain" description="AMP-dependent synthetase/ligase" evidence="1">
    <location>
        <begin position="9"/>
        <end position="104"/>
    </location>
</feature>
<dbReference type="Proteomes" id="UP000435877">
    <property type="component" value="Unassembled WGS sequence"/>
</dbReference>
<dbReference type="EMBL" id="CACSIK010000001">
    <property type="protein sequence ID" value="CAA0084305.1"/>
    <property type="molecule type" value="Genomic_DNA"/>
</dbReference>
<dbReference type="Gene3D" id="1.20.910.10">
    <property type="entry name" value="Heme oxygenase-like"/>
    <property type="match status" value="1"/>
</dbReference>
<evidence type="ECO:0000313" key="4">
    <source>
        <dbReference type="Proteomes" id="UP000435877"/>
    </source>
</evidence>
<keyword evidence="2" id="KW-0436">Ligase</keyword>
<dbReference type="GO" id="GO:0006631">
    <property type="term" value="P:fatty acid metabolic process"/>
    <property type="evidence" value="ECO:0007669"/>
    <property type="project" value="TreeGrafter"/>
</dbReference>
<protein>
    <submittedName>
        <fullName evidence="2">2-succinylbenzoate--CoA ligase</fullName>
        <ecNumber evidence="2">6.2.1.26</ecNumber>
    </submittedName>
</protein>
<dbReference type="RefSeq" id="WP_159267343.1">
    <property type="nucleotide sequence ID" value="NZ_CACSIK010000001.1"/>
</dbReference>
<dbReference type="SMART" id="SM01236">
    <property type="entry name" value="Haem_oxygenase_2"/>
    <property type="match status" value="1"/>
</dbReference>
<dbReference type="InterPro" id="IPR042099">
    <property type="entry name" value="ANL_N_sf"/>
</dbReference>
<dbReference type="SUPFAM" id="SSF48613">
    <property type="entry name" value="Heme oxygenase-like"/>
    <property type="match status" value="1"/>
</dbReference>
<sequence>MSKITQALAHFATQRPEQFALVSSDKSYTYATLNSRVTQLANELSHLGIPVMGLYADNSPDWLVVDLACQIAGITLIPLPDFFTVEQIAHALNTTGAGAVLCDQLNTFLGDSYPTSTSWGWYIHILPPSLGKFLHLGTTKITFTSGSTGYPKGVCLAQSTMDNTAGALVDVLDGINLQRHLCALPLPALLENVAGAYSALLRGGTLVLPPLKQLGFTGSSSLDIDVFTKTLSRSNPQSLILLPQVLKALLAHNEHCGWTPPSSLRFVAVGGARVAPALIHRAREIGLPVYEGYGLSECGSVISLNRPGADRPGTAGQPLPHCELSFEHGEACVSGSRFLGYIGSPSSVGSSVYTGDLGEINDGFLTISGRSKNLLISSFGRNIEPEWPESELLASPVVQQCVVVGEDRPYCVALIWANIDIPGNVLQNWIDAANSQLPDYACIQGWARLPRPLSVTEDELTANGRPRRDVINTRYQSLIESLYSKPVIKLPNPNAAGENMMQHMSSHDENFYPSLLTQTEFERRALYDIEFIQRGTQGALSREDYVAFLSQAYHHVKHTVPLLMACGSRLTAEQEWLRVAIAEYIEEETGHQEWILNDIGACGIDPDTVRYGQPSQSTELMIAYVYDTIARGNPVGFFGMVLVLEGTSIAIADKAAEAIQESLGLPTQAFSYLRSHGALDIEHVNFYKGLMNKIEKIEDQRAITHCAQVIYKLYGNIFRELGEASDIHIAA</sequence>
<dbReference type="Proteomes" id="UP000439591">
    <property type="component" value="Unassembled WGS sequence"/>
</dbReference>
<evidence type="ECO:0000259" key="1">
    <source>
        <dbReference type="Pfam" id="PF00501"/>
    </source>
</evidence>
<organism evidence="2 5">
    <name type="scientific">Zhongshania aliphaticivorans</name>
    <dbReference type="NCBI Taxonomy" id="1470434"/>
    <lineage>
        <taxon>Bacteria</taxon>
        <taxon>Pseudomonadati</taxon>
        <taxon>Pseudomonadota</taxon>
        <taxon>Gammaproteobacteria</taxon>
        <taxon>Cellvibrionales</taxon>
        <taxon>Spongiibacteraceae</taxon>
        <taxon>Zhongshania</taxon>
    </lineage>
</organism>
<reference evidence="4 5" key="1">
    <citation type="submission" date="2019-11" db="EMBL/GenBank/DDBJ databases">
        <authorList>
            <person name="Holert J."/>
        </authorList>
    </citation>
    <scope>NUCLEOTIDE SEQUENCE [LARGE SCALE GENOMIC DNA]</scope>
    <source>
        <strain evidence="2">BC3_2A</strain>
        <strain evidence="3">SB11_1A</strain>
    </source>
</reference>
<evidence type="ECO:0000313" key="5">
    <source>
        <dbReference type="Proteomes" id="UP000439591"/>
    </source>
</evidence>